<feature type="region of interest" description="Disordered" evidence="2">
    <location>
        <begin position="427"/>
        <end position="448"/>
    </location>
</feature>
<dbReference type="InterPro" id="IPR013087">
    <property type="entry name" value="Znf_C2H2_type"/>
</dbReference>
<accession>A0AAW0ABU9</accession>
<reference evidence="4 5" key="1">
    <citation type="journal article" date="2024" name="J Genomics">
        <title>Draft genome sequencing and assembly of Favolaschia claudopus CIRM-BRFM 2984 isolated from oak limbs.</title>
        <authorList>
            <person name="Navarro D."/>
            <person name="Drula E."/>
            <person name="Chaduli D."/>
            <person name="Cazenave R."/>
            <person name="Ahrendt S."/>
            <person name="Wang J."/>
            <person name="Lipzen A."/>
            <person name="Daum C."/>
            <person name="Barry K."/>
            <person name="Grigoriev I.V."/>
            <person name="Favel A."/>
            <person name="Rosso M.N."/>
            <person name="Martin F."/>
        </authorList>
    </citation>
    <scope>NUCLEOTIDE SEQUENCE [LARGE SCALE GENOMIC DNA]</scope>
    <source>
        <strain evidence="4 5">CIRM-BRFM 2984</strain>
    </source>
</reference>
<keyword evidence="1" id="KW-0479">Metal-binding</keyword>
<keyword evidence="1" id="KW-0862">Zinc</keyword>
<dbReference type="PROSITE" id="PS00028">
    <property type="entry name" value="ZINC_FINGER_C2H2_1"/>
    <property type="match status" value="1"/>
</dbReference>
<comment type="caution">
    <text evidence="4">The sequence shown here is derived from an EMBL/GenBank/DDBJ whole genome shotgun (WGS) entry which is preliminary data.</text>
</comment>
<dbReference type="Gene3D" id="3.30.160.60">
    <property type="entry name" value="Classic Zinc Finger"/>
    <property type="match status" value="1"/>
</dbReference>
<feature type="domain" description="C2H2-type" evidence="3">
    <location>
        <begin position="517"/>
        <end position="546"/>
    </location>
</feature>
<evidence type="ECO:0000259" key="3">
    <source>
        <dbReference type="PROSITE" id="PS50157"/>
    </source>
</evidence>
<evidence type="ECO:0000313" key="5">
    <source>
        <dbReference type="Proteomes" id="UP001362999"/>
    </source>
</evidence>
<feature type="compositionally biased region" description="Low complexity" evidence="2">
    <location>
        <begin position="249"/>
        <end position="265"/>
    </location>
</feature>
<evidence type="ECO:0000256" key="2">
    <source>
        <dbReference type="SAM" id="MobiDB-lite"/>
    </source>
</evidence>
<dbReference type="Proteomes" id="UP001362999">
    <property type="component" value="Unassembled WGS sequence"/>
</dbReference>
<organism evidence="4 5">
    <name type="scientific">Favolaschia claudopus</name>
    <dbReference type="NCBI Taxonomy" id="2862362"/>
    <lineage>
        <taxon>Eukaryota</taxon>
        <taxon>Fungi</taxon>
        <taxon>Dikarya</taxon>
        <taxon>Basidiomycota</taxon>
        <taxon>Agaricomycotina</taxon>
        <taxon>Agaricomycetes</taxon>
        <taxon>Agaricomycetidae</taxon>
        <taxon>Agaricales</taxon>
        <taxon>Marasmiineae</taxon>
        <taxon>Mycenaceae</taxon>
        <taxon>Favolaschia</taxon>
    </lineage>
</organism>
<dbReference type="AlphaFoldDB" id="A0AAW0ABU9"/>
<keyword evidence="1" id="KW-0863">Zinc-finger</keyword>
<dbReference type="GO" id="GO:0008270">
    <property type="term" value="F:zinc ion binding"/>
    <property type="evidence" value="ECO:0007669"/>
    <property type="project" value="UniProtKB-KW"/>
</dbReference>
<gene>
    <name evidence="4" type="ORF">R3P38DRAFT_3036919</name>
</gene>
<feature type="compositionally biased region" description="Low complexity" evidence="2">
    <location>
        <begin position="372"/>
        <end position="386"/>
    </location>
</feature>
<name>A0AAW0ABU9_9AGAR</name>
<sequence length="571" mass="61373">MSEDYTPSILIEPPSDSDVFDFNNASFGMFDDSNYPSPAERDMSFGMGNSCYQQAPALFIQPSDSSSISELSPLDEFPLLQTDYKYNSPASGRSSPIDAWSPASTFSGDLFPDTFSDEDFSWTQPQARSSSHSSPSLSPITSALDNVQLDEQYSPTGNHLDLLNGPPIIARLRSSSHSLQSVAPVEVWDGVGRGRSASFTASTTNSDFYRNDMQGCIPQFNYPATDGQLSIDPSFAASLGTGMSWGAESSPAASSSSSLGHLSPGWIYPSGEQHPHSSDGIQERQPPSPSLLTVPTVGLQRRPACSSRQRSRSHSDLASILPLEQDQGRGRGQHRAALSMSIPTSRSVSGSRTSSSRDASPLSSVYFSDVHTSSSYSPGSTSPSSSAFEDAETDLDVDGATVERRRTFAANRGAGDLLLPSLPATLNRASSAPSRGRRSKLMSSSPRNTAGLGVFKAVKMEASSPSFLSPEGSDSSSQQEFRVSPPAVAGSNQFKTEVASKKIRQASSARRINAALFECPLPTCSSTFTARHNLTNHINSHNKYRPHRCLCGMSFTTQGVLNRHKKRCRKD</sequence>
<dbReference type="InterPro" id="IPR036236">
    <property type="entry name" value="Znf_C2H2_sf"/>
</dbReference>
<feature type="compositionally biased region" description="Low complexity" evidence="2">
    <location>
        <begin position="345"/>
        <end position="364"/>
    </location>
</feature>
<feature type="region of interest" description="Disordered" evidence="2">
    <location>
        <begin position="465"/>
        <end position="486"/>
    </location>
</feature>
<proteinExistence type="predicted"/>
<feature type="region of interest" description="Disordered" evidence="2">
    <location>
        <begin position="246"/>
        <end position="399"/>
    </location>
</feature>
<evidence type="ECO:0000256" key="1">
    <source>
        <dbReference type="PROSITE-ProRule" id="PRU00042"/>
    </source>
</evidence>
<dbReference type="SUPFAM" id="SSF57667">
    <property type="entry name" value="beta-beta-alpha zinc fingers"/>
    <property type="match status" value="1"/>
</dbReference>
<dbReference type="PROSITE" id="PS50157">
    <property type="entry name" value="ZINC_FINGER_C2H2_2"/>
    <property type="match status" value="1"/>
</dbReference>
<evidence type="ECO:0000313" key="4">
    <source>
        <dbReference type="EMBL" id="KAK7006148.1"/>
    </source>
</evidence>
<feature type="compositionally biased region" description="Polar residues" evidence="2">
    <location>
        <begin position="465"/>
        <end position="481"/>
    </location>
</feature>
<protein>
    <submittedName>
        <fullName evidence="4">C2H2-type domain-containing protein</fullName>
    </submittedName>
</protein>
<keyword evidence="5" id="KW-1185">Reference proteome</keyword>
<dbReference type="EMBL" id="JAWWNJ010000076">
    <property type="protein sequence ID" value="KAK7006148.1"/>
    <property type="molecule type" value="Genomic_DNA"/>
</dbReference>